<gene>
    <name evidence="1" type="ORF">METZ01_LOCUS32475</name>
</gene>
<proteinExistence type="predicted"/>
<protein>
    <submittedName>
        <fullName evidence="1">Uncharacterized protein</fullName>
    </submittedName>
</protein>
<accession>A0A381QJU8</accession>
<name>A0A381QJU8_9ZZZZ</name>
<evidence type="ECO:0000313" key="1">
    <source>
        <dbReference type="EMBL" id="SUZ79621.1"/>
    </source>
</evidence>
<dbReference type="EMBL" id="UINC01001394">
    <property type="protein sequence ID" value="SUZ79621.1"/>
    <property type="molecule type" value="Genomic_DNA"/>
</dbReference>
<sequence>MTLFKQEPIMKTMLKTFLPLALVLFTGHALAQSDGNWELPRTVDGHPDLQGVWENNTITPVERPELFGDKKFLTDEDVEFLNQRIAEIEAAGADALFGEGVLQAAFSGEINSYDPSTGNYDSQWMASRTIHRRTSQIIDPPNGQYPSRTEQAIAAAREQAEHRRLHPADSWTDRPLGERCLSFGAPRLSSGYNSYWHIVQSKKTVAIVQEMAHDVRIVPIVEKPHAPENIKLWLGDSRGWWEGDSLVIETTNYSEPSSFGPDTVKKVNIERLSRIGPNAMQYQFTSHDPGSYSASYTREIIFDKSPDKIYEYACHEGNYGMTNILSGHRAHERMAAETN</sequence>
<organism evidence="1">
    <name type="scientific">marine metagenome</name>
    <dbReference type="NCBI Taxonomy" id="408172"/>
    <lineage>
        <taxon>unclassified sequences</taxon>
        <taxon>metagenomes</taxon>
        <taxon>ecological metagenomes</taxon>
    </lineage>
</organism>
<reference evidence="1" key="1">
    <citation type="submission" date="2018-05" db="EMBL/GenBank/DDBJ databases">
        <authorList>
            <person name="Lanie J.A."/>
            <person name="Ng W.-L."/>
            <person name="Kazmierczak K.M."/>
            <person name="Andrzejewski T.M."/>
            <person name="Davidsen T.M."/>
            <person name="Wayne K.J."/>
            <person name="Tettelin H."/>
            <person name="Glass J.I."/>
            <person name="Rusch D."/>
            <person name="Podicherti R."/>
            <person name="Tsui H.-C.T."/>
            <person name="Winkler M.E."/>
        </authorList>
    </citation>
    <scope>NUCLEOTIDE SEQUENCE</scope>
</reference>
<dbReference type="AlphaFoldDB" id="A0A381QJU8"/>